<protein>
    <submittedName>
        <fullName evidence="1">Uncharacterized protein</fullName>
    </submittedName>
</protein>
<proteinExistence type="predicted"/>
<accession>A0A8S5T2L5</accession>
<dbReference type="EMBL" id="BK032734">
    <property type="protein sequence ID" value="DAF57565.1"/>
    <property type="molecule type" value="Genomic_DNA"/>
</dbReference>
<reference evidence="1" key="1">
    <citation type="journal article" date="2021" name="Proc. Natl. Acad. Sci. U.S.A.">
        <title>A Catalog of Tens of Thousands of Viruses from Human Metagenomes Reveals Hidden Associations with Chronic Diseases.</title>
        <authorList>
            <person name="Tisza M.J."/>
            <person name="Buck C.B."/>
        </authorList>
    </citation>
    <scope>NUCLEOTIDE SEQUENCE</scope>
    <source>
        <strain evidence="1">CtqfO1</strain>
    </source>
</reference>
<evidence type="ECO:0000313" key="1">
    <source>
        <dbReference type="EMBL" id="DAF57565.1"/>
    </source>
</evidence>
<organism evidence="1">
    <name type="scientific">Myoviridae sp. ctqfO1</name>
    <dbReference type="NCBI Taxonomy" id="2827710"/>
    <lineage>
        <taxon>Viruses</taxon>
        <taxon>Duplodnaviria</taxon>
        <taxon>Heunggongvirae</taxon>
        <taxon>Uroviricota</taxon>
        <taxon>Caudoviricetes</taxon>
    </lineage>
</organism>
<name>A0A8S5T2L5_9CAUD</name>
<sequence length="105" mass="12610">MDKDNRGYWADVLGRTLDNVDVNDLLGRWERDEIVDKVINSTVCFSGKARLYPTDVFDVEVGKRIAIRDLNRRFDKAKTRVLKEFEKVLQRRYEETMERSRNRWL</sequence>